<reference evidence="2 3" key="1">
    <citation type="submission" date="2019-02" db="EMBL/GenBank/DDBJ databases">
        <title>Halieaceae_genomes.</title>
        <authorList>
            <person name="Li S.-H."/>
        </authorList>
    </citation>
    <scope>NUCLEOTIDE SEQUENCE [LARGE SCALE GENOMIC DNA]</scope>
    <source>
        <strain evidence="2 3">JH123</strain>
    </source>
</reference>
<dbReference type="InterPro" id="IPR010281">
    <property type="entry name" value="DUF885"/>
</dbReference>
<proteinExistence type="predicted"/>
<gene>
    <name evidence="2" type="ORF">E0F26_10320</name>
</gene>
<feature type="chain" id="PRO_5045818750" evidence="1">
    <location>
        <begin position="24"/>
        <end position="590"/>
    </location>
</feature>
<sequence>MNYLPLSRLFLPAFFIASLVTQAAITQASDESLDAIISNHWDWVLEQYPEYRREYGDMSGNQSWTDLSADVLKERNADTQAFIADLSRIDPSSLSPTAQLNQRMLKTALQEEVESYENGLHLIALNMRSGPQHRYTMVERLPMATETDYIDWLARLEKLPEQLSQYQALLEEGADRQRTQARIIIERIPKQLDALIVEKPQESPFWGVFETLPNSISPSRAEELQAQAADIIENKLIPAYAQFKAFIEETYLPNSRAHPGIGSLPGGKEVYAMLARHFTTTNMTPEEIHNVGLAEVARIRGEMIEVIEEVGFDGDINAFNDFLRSDPQFYYETAEELLEGYQAVSKRLDPQLVKLFGQLPRMPYGVRPIAPELAPDTTTAFYMRPALDGSRPGWYYVNLYKPEVRPKYEIEVLSVHESVPGHHLQIALAQEIEGLPEFRRNSSVTAFIEGWGLYSERLGYDMGLYEDPYSRYGQLIYDMWRAVRLVVDTGIHYFGWSRQEAIDYFKDNAAKTEADIINEIDRYIGWPGQALAYKIGQLKMLELRALAEQELGERFDIRAFHDELLGVGAIPLDALEVRMTRWIEQEKRKL</sequence>
<dbReference type="PANTHER" id="PTHR33361">
    <property type="entry name" value="GLR0591 PROTEIN"/>
    <property type="match status" value="1"/>
</dbReference>
<name>A0ABY6Q741_9GAMM</name>
<dbReference type="PANTHER" id="PTHR33361:SF2">
    <property type="entry name" value="DUF885 DOMAIN-CONTAINING PROTEIN"/>
    <property type="match status" value="1"/>
</dbReference>
<keyword evidence="3" id="KW-1185">Reference proteome</keyword>
<dbReference type="Pfam" id="PF05960">
    <property type="entry name" value="DUF885"/>
    <property type="match status" value="1"/>
</dbReference>
<feature type="signal peptide" evidence="1">
    <location>
        <begin position="1"/>
        <end position="23"/>
    </location>
</feature>
<keyword evidence="1" id="KW-0732">Signal</keyword>
<dbReference type="Proteomes" id="UP001317963">
    <property type="component" value="Chromosome"/>
</dbReference>
<accession>A0ABY6Q741</accession>
<evidence type="ECO:0000313" key="2">
    <source>
        <dbReference type="EMBL" id="UZP75107.1"/>
    </source>
</evidence>
<dbReference type="RefSeq" id="WP_279241579.1">
    <property type="nucleotide sequence ID" value="NZ_CP036501.1"/>
</dbReference>
<evidence type="ECO:0000256" key="1">
    <source>
        <dbReference type="SAM" id="SignalP"/>
    </source>
</evidence>
<protein>
    <submittedName>
        <fullName evidence="2">DUF885 domain-containing protein</fullName>
    </submittedName>
</protein>
<organism evidence="2 3">
    <name type="scientific">Candidatus Paraluminiphilus aquimaris</name>
    <dbReference type="NCBI Taxonomy" id="2518994"/>
    <lineage>
        <taxon>Bacteria</taxon>
        <taxon>Pseudomonadati</taxon>
        <taxon>Pseudomonadota</taxon>
        <taxon>Gammaproteobacteria</taxon>
        <taxon>Cellvibrionales</taxon>
        <taxon>Halieaceae</taxon>
        <taxon>Candidatus Paraluminiphilus</taxon>
    </lineage>
</organism>
<evidence type="ECO:0000313" key="3">
    <source>
        <dbReference type="Proteomes" id="UP001317963"/>
    </source>
</evidence>
<dbReference type="EMBL" id="CP036501">
    <property type="protein sequence ID" value="UZP75107.1"/>
    <property type="molecule type" value="Genomic_DNA"/>
</dbReference>